<feature type="domain" description="DUF4440" evidence="2">
    <location>
        <begin position="40"/>
        <end position="147"/>
    </location>
</feature>
<keyword evidence="4" id="KW-1185">Reference proteome</keyword>
<proteinExistence type="predicted"/>
<dbReference type="EMBL" id="JACASI010000010">
    <property type="protein sequence ID" value="MCQ3828077.1"/>
    <property type="molecule type" value="Genomic_DNA"/>
</dbReference>
<reference evidence="3" key="1">
    <citation type="thesis" date="2020" institute="Technische Universitat Dresden" country="Dresden, Germany">
        <title>The Agarolytic System of Microbulbifer elongatus PORT2, Isolated from Batu Karas, Pangandaran West Java Indonesia.</title>
        <authorList>
            <person name="Anggraeni S.R."/>
        </authorList>
    </citation>
    <scope>NUCLEOTIDE SEQUENCE</scope>
    <source>
        <strain evidence="3">PORT2</strain>
    </source>
</reference>
<sequence length="164" mass="18023">MRSRTLGCTVGVILTLFQSSAFADERAKLNHLLNHFLAGAADDIRVHQRFWADDLIYTSSSGQRFGKAEILAGMKKTAADKTTEEESQTDSAAMRYRAEATDIRLLGDTAIVAFRLIAEPQPGADRSASKMEFFNTGTFIKRDGEWRALAWQATKIPAVAPASP</sequence>
<evidence type="ECO:0000313" key="3">
    <source>
        <dbReference type="EMBL" id="MCQ3828077.1"/>
    </source>
</evidence>
<dbReference type="Pfam" id="PF14534">
    <property type="entry name" value="DUF4440"/>
    <property type="match status" value="1"/>
</dbReference>
<evidence type="ECO:0000313" key="4">
    <source>
        <dbReference type="Proteomes" id="UP001205566"/>
    </source>
</evidence>
<evidence type="ECO:0000259" key="2">
    <source>
        <dbReference type="Pfam" id="PF14534"/>
    </source>
</evidence>
<name>A0ABT1NXR8_9GAMM</name>
<dbReference type="SUPFAM" id="SSF54427">
    <property type="entry name" value="NTF2-like"/>
    <property type="match status" value="1"/>
</dbReference>
<keyword evidence="1" id="KW-0732">Signal</keyword>
<dbReference type="RefSeq" id="WP_255872967.1">
    <property type="nucleotide sequence ID" value="NZ_JACASI010000010.1"/>
</dbReference>
<evidence type="ECO:0000256" key="1">
    <source>
        <dbReference type="SAM" id="SignalP"/>
    </source>
</evidence>
<dbReference type="InterPro" id="IPR032710">
    <property type="entry name" value="NTF2-like_dom_sf"/>
</dbReference>
<comment type="caution">
    <text evidence="3">The sequence shown here is derived from an EMBL/GenBank/DDBJ whole genome shotgun (WGS) entry which is preliminary data.</text>
</comment>
<dbReference type="Proteomes" id="UP001205566">
    <property type="component" value="Unassembled WGS sequence"/>
</dbReference>
<feature type="signal peptide" evidence="1">
    <location>
        <begin position="1"/>
        <end position="23"/>
    </location>
</feature>
<dbReference type="Gene3D" id="3.10.450.50">
    <property type="match status" value="1"/>
</dbReference>
<dbReference type="InterPro" id="IPR027843">
    <property type="entry name" value="DUF4440"/>
</dbReference>
<protein>
    <submittedName>
        <fullName evidence="3">Nuclear transport factor 2 family protein</fullName>
    </submittedName>
</protein>
<organism evidence="3 4">
    <name type="scientific">Microbulbifer elongatus</name>
    <dbReference type="NCBI Taxonomy" id="86173"/>
    <lineage>
        <taxon>Bacteria</taxon>
        <taxon>Pseudomonadati</taxon>
        <taxon>Pseudomonadota</taxon>
        <taxon>Gammaproteobacteria</taxon>
        <taxon>Cellvibrionales</taxon>
        <taxon>Microbulbiferaceae</taxon>
        <taxon>Microbulbifer</taxon>
    </lineage>
</organism>
<gene>
    <name evidence="3" type="ORF">HXX02_01320</name>
</gene>
<feature type="chain" id="PRO_5045484481" evidence="1">
    <location>
        <begin position="24"/>
        <end position="164"/>
    </location>
</feature>
<accession>A0ABT1NXR8</accession>